<evidence type="ECO:0000256" key="1">
    <source>
        <dbReference type="SAM" id="Phobius"/>
    </source>
</evidence>
<dbReference type="EMBL" id="CP024608">
    <property type="protein sequence ID" value="ATQ77791.1"/>
    <property type="molecule type" value="Genomic_DNA"/>
</dbReference>
<evidence type="ECO:0000313" key="2">
    <source>
        <dbReference type="EMBL" id="ATQ77791.1"/>
    </source>
</evidence>
<feature type="transmembrane region" description="Helical" evidence="1">
    <location>
        <begin position="156"/>
        <end position="180"/>
    </location>
</feature>
<keyword evidence="1" id="KW-0812">Transmembrane</keyword>
<gene>
    <name evidence="2" type="ORF">CR152_27285</name>
</gene>
<dbReference type="Proteomes" id="UP000229897">
    <property type="component" value="Chromosome"/>
</dbReference>
<feature type="transmembrane region" description="Helical" evidence="1">
    <location>
        <begin position="123"/>
        <end position="144"/>
    </location>
</feature>
<evidence type="ECO:0000313" key="3">
    <source>
        <dbReference type="Proteomes" id="UP000229897"/>
    </source>
</evidence>
<organism evidence="2 3">
    <name type="scientific">Massilia violaceinigra</name>
    <dbReference type="NCBI Taxonomy" id="2045208"/>
    <lineage>
        <taxon>Bacteria</taxon>
        <taxon>Pseudomonadati</taxon>
        <taxon>Pseudomonadota</taxon>
        <taxon>Betaproteobacteria</taxon>
        <taxon>Burkholderiales</taxon>
        <taxon>Oxalobacteraceae</taxon>
        <taxon>Telluria group</taxon>
        <taxon>Massilia</taxon>
    </lineage>
</organism>
<feature type="transmembrane region" description="Helical" evidence="1">
    <location>
        <begin position="70"/>
        <end position="89"/>
    </location>
</feature>
<feature type="transmembrane region" description="Helical" evidence="1">
    <location>
        <begin position="12"/>
        <end position="28"/>
    </location>
</feature>
<feature type="transmembrane region" description="Helical" evidence="1">
    <location>
        <begin position="101"/>
        <end position="117"/>
    </location>
</feature>
<sequence>MLTPLLHLGDPRLAIALGAALFAWLLAARAWRMALCWGVLLCGGLGLVAASKILFLAWGGGVPSLGFKALSGHAAGASAVFPMLFWMLLHGCAAGWRRAGIALGLALGGLVGVLLVADGQHSLAEAVAGWVLGAAVGLASIRLGAASVPALPLHGLLWGVLALLAAAWLMKFAHLGYWMIRAARLLSGNARLYPLSID</sequence>
<keyword evidence="3" id="KW-1185">Reference proteome</keyword>
<keyword evidence="1" id="KW-0472">Membrane</keyword>
<dbReference type="KEGG" id="mass:CR152_27285"/>
<dbReference type="AlphaFoldDB" id="A0A2D2DS38"/>
<name>A0A2D2DS38_9BURK</name>
<dbReference type="SUPFAM" id="SSF48317">
    <property type="entry name" value="Acid phosphatase/Vanadium-dependent haloperoxidase"/>
    <property type="match status" value="1"/>
</dbReference>
<protein>
    <submittedName>
        <fullName evidence="2">Membrane-associated phospholipid phosphatase</fullName>
    </submittedName>
</protein>
<dbReference type="InterPro" id="IPR036938">
    <property type="entry name" value="PAP2/HPO_sf"/>
</dbReference>
<feature type="transmembrane region" description="Helical" evidence="1">
    <location>
        <begin position="35"/>
        <end position="58"/>
    </location>
</feature>
<reference evidence="2" key="1">
    <citation type="submission" date="2017-10" db="EMBL/GenBank/DDBJ databases">
        <title>Massilia psychrophilum sp. nov., a novel purple-pigmented bacterium isolated from Tianshan glacier, Xinjiang Municipality, China.</title>
        <authorList>
            <person name="Wang H."/>
        </authorList>
    </citation>
    <scope>NUCLEOTIDE SEQUENCE [LARGE SCALE GENOMIC DNA]</scope>
    <source>
        <strain evidence="2">B2</strain>
    </source>
</reference>
<accession>A0A2D2DS38</accession>
<proteinExistence type="predicted"/>
<keyword evidence="1" id="KW-1133">Transmembrane helix</keyword>